<evidence type="ECO:0000256" key="4">
    <source>
        <dbReference type="ARBA" id="ARBA00022946"/>
    </source>
</evidence>
<feature type="region of interest" description="Disordered" evidence="11">
    <location>
        <begin position="115"/>
        <end position="204"/>
    </location>
</feature>
<dbReference type="AlphaFoldDB" id="A0A9P6RNE4"/>
<comment type="subcellular location">
    <subcellularLocation>
        <location evidence="10">Mitochondrion inner membrane</location>
        <topology evidence="10">Multi-pass membrane protein</topology>
    </subcellularLocation>
</comment>
<dbReference type="EMBL" id="JAAAIP010000253">
    <property type="protein sequence ID" value="KAG0321172.1"/>
    <property type="molecule type" value="Genomic_DNA"/>
</dbReference>
<keyword evidence="4 10" id="KW-0809">Transit peptide</keyword>
<comment type="function">
    <text evidence="9">Required for the maintenance of the structure of the mitochondrial inner membrane. Involved in mitochondrial morphology. Causes growth arrest when highly overexpressed.</text>
</comment>
<comment type="similarity">
    <text evidence="1 10">Belongs to the SHE9 family.</text>
</comment>
<proteinExistence type="inferred from homology"/>
<evidence type="ECO:0000256" key="2">
    <source>
        <dbReference type="ARBA" id="ARBA00022692"/>
    </source>
</evidence>
<keyword evidence="3 10" id="KW-0999">Mitochondrion inner membrane</keyword>
<keyword evidence="6" id="KW-0175">Coiled coil</keyword>
<dbReference type="OrthoDB" id="5595506at2759"/>
<sequence>MATPSCLIRPAGSLAKSHPLLYRLNNGLSITSGPVGALWARRGFSGTVNVGKDKTVQAAAEGDVHQQLVQEAEKKRIEAQDAALKEILDNAAAEKRKLEERTIVKAAEERARLAAKEEAEKQAAERLQRQQEQQQQSLRPTQTTPLGHVDSTAPKSTANNTSLSSTSTNSQQDNKAGSTSSSSGQDTSIGSSIDGTGAKNTLGEQPTDLFKARLLPYKKSLESSTEYIRSALPDTLRQLSESVKRKDYRDTITQLSEHLNAFTGYNAVNDLKQKVITHGDNLDGARIKLVQAKQTYETAISTRSDTQKAINDLLQRKHLWSPDDVIRFTDLYRSEHANEQAEQWARTEYKQAEADVESKSRMLTKVIMERYHEEQVWSDKIRAASTYGTWGLIGMNVMAFLIVQAFVEPRRRRKQVERYEELVQDLTERGVLPDKLASTMTSGGTAITLPNVSKSQSSDDTAVSQAGAPVAVGGALLGGEDILEKMMQSVERQEERLDRVENLLLKQEPGVINGSSPTKFITTEEREQGTPKSGEFVLGEDGAIMFLNEDEGASVDMEGAWRDELARGRGSGNASRLSLILKNGDAEVPATRRDFLLSGFGGALIGGLVTVVVMLNR</sequence>
<comment type="subunit">
    <text evidence="10">Homooligomer.</text>
</comment>
<keyword evidence="13" id="KW-1185">Reference proteome</keyword>
<organism evidence="12 13">
    <name type="scientific">Dissophora globulifera</name>
    <dbReference type="NCBI Taxonomy" id="979702"/>
    <lineage>
        <taxon>Eukaryota</taxon>
        <taxon>Fungi</taxon>
        <taxon>Fungi incertae sedis</taxon>
        <taxon>Mucoromycota</taxon>
        <taxon>Mortierellomycotina</taxon>
        <taxon>Mortierellomycetes</taxon>
        <taxon>Mortierellales</taxon>
        <taxon>Mortierellaceae</taxon>
        <taxon>Dissophora</taxon>
    </lineage>
</organism>
<evidence type="ECO:0000256" key="6">
    <source>
        <dbReference type="ARBA" id="ARBA00023054"/>
    </source>
</evidence>
<dbReference type="GO" id="GO:0005743">
    <property type="term" value="C:mitochondrial inner membrane"/>
    <property type="evidence" value="ECO:0007669"/>
    <property type="project" value="UniProtKB-SubCell"/>
</dbReference>
<evidence type="ECO:0000256" key="8">
    <source>
        <dbReference type="ARBA" id="ARBA00023136"/>
    </source>
</evidence>
<feature type="transmembrane region" description="Helical" evidence="10">
    <location>
        <begin position="595"/>
        <end position="615"/>
    </location>
</feature>
<accession>A0A9P6RNE4</accession>
<name>A0A9P6RNE4_9FUNG</name>
<dbReference type="GO" id="GO:0007007">
    <property type="term" value="P:inner mitochondrial membrane organization"/>
    <property type="evidence" value="ECO:0007669"/>
    <property type="project" value="TreeGrafter"/>
</dbReference>
<evidence type="ECO:0000313" key="13">
    <source>
        <dbReference type="Proteomes" id="UP000738325"/>
    </source>
</evidence>
<evidence type="ECO:0000256" key="7">
    <source>
        <dbReference type="ARBA" id="ARBA00023128"/>
    </source>
</evidence>
<evidence type="ECO:0000256" key="9">
    <source>
        <dbReference type="ARBA" id="ARBA00024807"/>
    </source>
</evidence>
<evidence type="ECO:0000313" key="12">
    <source>
        <dbReference type="EMBL" id="KAG0321172.1"/>
    </source>
</evidence>
<protein>
    <recommendedName>
        <fullName evidence="10">Sensitive to high expression protein 9, mitochondrial</fullName>
    </recommendedName>
</protein>
<dbReference type="Proteomes" id="UP000738325">
    <property type="component" value="Unassembled WGS sequence"/>
</dbReference>
<comment type="caution">
    <text evidence="12">The sequence shown here is derived from an EMBL/GenBank/DDBJ whole genome shotgun (WGS) entry which is preliminary data.</text>
</comment>
<dbReference type="PANTHER" id="PTHR31961:SF3">
    <property type="entry name" value="SENSITIVE TO HIGH EXPRESSION PROTEIN 9, MITOCHONDRIAL"/>
    <property type="match status" value="1"/>
</dbReference>
<evidence type="ECO:0000256" key="5">
    <source>
        <dbReference type="ARBA" id="ARBA00022989"/>
    </source>
</evidence>
<feature type="compositionally biased region" description="Low complexity" evidence="11">
    <location>
        <begin position="156"/>
        <end position="170"/>
    </location>
</feature>
<keyword evidence="8 10" id="KW-0472">Membrane</keyword>
<feature type="compositionally biased region" description="Basic and acidic residues" evidence="11">
    <location>
        <begin position="115"/>
        <end position="129"/>
    </location>
</feature>
<keyword evidence="7 10" id="KW-0496">Mitochondrion</keyword>
<evidence type="ECO:0000256" key="3">
    <source>
        <dbReference type="ARBA" id="ARBA00022792"/>
    </source>
</evidence>
<evidence type="ECO:0000256" key="11">
    <source>
        <dbReference type="SAM" id="MobiDB-lite"/>
    </source>
</evidence>
<keyword evidence="2 10" id="KW-0812">Transmembrane</keyword>
<gene>
    <name evidence="12" type="primary">SHE9</name>
    <name evidence="12" type="ORF">BGZ99_004073</name>
</gene>
<feature type="transmembrane region" description="Helical" evidence="10">
    <location>
        <begin position="387"/>
        <end position="407"/>
    </location>
</feature>
<dbReference type="Pfam" id="PF05546">
    <property type="entry name" value="She9_MDM33"/>
    <property type="match status" value="1"/>
</dbReference>
<evidence type="ECO:0000256" key="10">
    <source>
        <dbReference type="RuleBase" id="RU364128"/>
    </source>
</evidence>
<reference evidence="12" key="1">
    <citation type="journal article" date="2020" name="Fungal Divers.">
        <title>Resolving the Mortierellaceae phylogeny through synthesis of multi-gene phylogenetics and phylogenomics.</title>
        <authorList>
            <person name="Vandepol N."/>
            <person name="Liber J."/>
            <person name="Desiro A."/>
            <person name="Na H."/>
            <person name="Kennedy M."/>
            <person name="Barry K."/>
            <person name="Grigoriev I.V."/>
            <person name="Miller A.N."/>
            <person name="O'Donnell K."/>
            <person name="Stajich J.E."/>
            <person name="Bonito G."/>
        </authorList>
    </citation>
    <scope>NUCLEOTIDE SEQUENCE</scope>
    <source>
        <strain evidence="12">REB-010B</strain>
    </source>
</reference>
<feature type="compositionally biased region" description="Low complexity" evidence="11">
    <location>
        <begin position="177"/>
        <end position="195"/>
    </location>
</feature>
<dbReference type="PANTHER" id="PTHR31961">
    <property type="entry name" value="SENSITIVE TO HIGH EXPRESSION PROTEIN 9, MITOCHONDRIAL"/>
    <property type="match status" value="1"/>
</dbReference>
<evidence type="ECO:0000256" key="1">
    <source>
        <dbReference type="ARBA" id="ARBA00007472"/>
    </source>
</evidence>
<keyword evidence="5 10" id="KW-1133">Transmembrane helix</keyword>
<dbReference type="InterPro" id="IPR008839">
    <property type="entry name" value="MDM33_fungi"/>
</dbReference>